<evidence type="ECO:0000313" key="2">
    <source>
        <dbReference type="Proteomes" id="UP001590951"/>
    </source>
</evidence>
<evidence type="ECO:0008006" key="3">
    <source>
        <dbReference type="Google" id="ProtNLM"/>
    </source>
</evidence>
<comment type="caution">
    <text evidence="1">The sequence shown here is derived from an EMBL/GenBank/DDBJ whole genome shotgun (WGS) entry which is preliminary data.</text>
</comment>
<evidence type="ECO:0000313" key="1">
    <source>
        <dbReference type="EMBL" id="KAL2050109.1"/>
    </source>
</evidence>
<proteinExistence type="predicted"/>
<sequence length="148" mass="16917">MMPTPVELDQDQVRFYANNGYVVLRNILSPPEIKELQNWAQEVHDLPRTPDVLWMPYEEVNSSGNRVLCRTENFANHHSGFNSLLRGPRILNLLEQLANEPMLLYKEKINYKLSGSEGFAPYRLNSLHSHKNSTALNHPPSPPCQPAV</sequence>
<keyword evidence="2" id="KW-1185">Reference proteome</keyword>
<reference evidence="1 2" key="1">
    <citation type="submission" date="2024-09" db="EMBL/GenBank/DDBJ databases">
        <title>Rethinking Asexuality: The Enigmatic Case of Functional Sexual Genes in Lepraria (Stereocaulaceae).</title>
        <authorList>
            <person name="Doellman M."/>
            <person name="Sun Y."/>
            <person name="Barcenas-Pena A."/>
            <person name="Lumbsch H.T."/>
            <person name="Grewe F."/>
        </authorList>
    </citation>
    <scope>NUCLEOTIDE SEQUENCE [LARGE SCALE GENOMIC DNA]</scope>
    <source>
        <strain evidence="1 2">Grewe 0041</strain>
    </source>
</reference>
<dbReference type="EMBL" id="JBHFEH010000052">
    <property type="protein sequence ID" value="KAL2050109.1"/>
    <property type="molecule type" value="Genomic_DNA"/>
</dbReference>
<dbReference type="Pfam" id="PF05721">
    <property type="entry name" value="PhyH"/>
    <property type="match status" value="1"/>
</dbReference>
<accession>A0ABR4AX27</accession>
<dbReference type="InterPro" id="IPR008775">
    <property type="entry name" value="Phytyl_CoA_dOase-like"/>
</dbReference>
<gene>
    <name evidence="1" type="ORF">ABVK25_009612</name>
</gene>
<organism evidence="1 2">
    <name type="scientific">Lepraria finkii</name>
    <dbReference type="NCBI Taxonomy" id="1340010"/>
    <lineage>
        <taxon>Eukaryota</taxon>
        <taxon>Fungi</taxon>
        <taxon>Dikarya</taxon>
        <taxon>Ascomycota</taxon>
        <taxon>Pezizomycotina</taxon>
        <taxon>Lecanoromycetes</taxon>
        <taxon>OSLEUM clade</taxon>
        <taxon>Lecanoromycetidae</taxon>
        <taxon>Lecanorales</taxon>
        <taxon>Lecanorineae</taxon>
        <taxon>Stereocaulaceae</taxon>
        <taxon>Lepraria</taxon>
    </lineage>
</organism>
<dbReference type="SUPFAM" id="SSF51197">
    <property type="entry name" value="Clavaminate synthase-like"/>
    <property type="match status" value="1"/>
</dbReference>
<dbReference type="Proteomes" id="UP001590951">
    <property type="component" value="Unassembled WGS sequence"/>
</dbReference>
<protein>
    <recommendedName>
        <fullName evidence="3">Phytanoyl-CoA dioxygenase</fullName>
    </recommendedName>
</protein>
<name>A0ABR4AX27_9LECA</name>
<dbReference type="Gene3D" id="2.60.120.620">
    <property type="entry name" value="q2cbj1_9rhob like domain"/>
    <property type="match status" value="1"/>
</dbReference>